<dbReference type="Proteomes" id="UP001150266">
    <property type="component" value="Unassembled WGS sequence"/>
</dbReference>
<dbReference type="InterPro" id="IPR032675">
    <property type="entry name" value="LRR_dom_sf"/>
</dbReference>
<dbReference type="OrthoDB" id="3237066at2759"/>
<proteinExistence type="predicted"/>
<gene>
    <name evidence="1" type="ORF">J3R30DRAFT_3303206</name>
</gene>
<sequence>MPLGPVVYRPPISLLPIEVLSYIFVLGAHSQDCGLLGLPPVNAESVKTPLTYSAVCRHWRAVALGTAALWTSICITAGSMEIAGPDQEKQFNLSHITSYLSLSRKYPLNILFDARDIDWDFAEPEISNSSDYVPPFAKDDIQTIFSLLLPHLSRWRSIDILTDTWAPMHTALCMLNKQLMTNGAPLLESLTLMRCNDYISHSPLFQPSRMKAPELFSSQDSIEPNNLPLLPLLRNITLRGVHVNWSSLAHSQPALTSLELSSHSFDVRPTLSEFRDLLSSCPKLKSLIVNSSGFISDDEDLSLKTGVHNIHKIVKPVSFPLLEELKIGYRSALEGCAILGLIHATNTRLLSLEDATHPGEIDEIEADEILLFIAGFRSPSVALKTSCPAFPATQTLVLKGLRAQIDAIRKLLVSMPNLQSVELHQIHRPMDAIRAMLPNTFSPSPRTTYQRLLSSRPASPSFSPSSFSTSSPCPRLRELCIWAIDLSREDLRFIAKDLLSGRLEAGAASLRRLDIHLFDSPEPASEDLEESGMRIFKDSLDTEDDDSDISIGDNTPDVQLDEEFQFGGIFNDPIFDAQYSPSTVSR</sequence>
<evidence type="ECO:0000313" key="2">
    <source>
        <dbReference type="Proteomes" id="UP001150266"/>
    </source>
</evidence>
<evidence type="ECO:0008006" key="3">
    <source>
        <dbReference type="Google" id="ProtNLM"/>
    </source>
</evidence>
<dbReference type="EMBL" id="JAOTPV010000030">
    <property type="protein sequence ID" value="KAJ4469885.1"/>
    <property type="molecule type" value="Genomic_DNA"/>
</dbReference>
<comment type="caution">
    <text evidence="1">The sequence shown here is derived from an EMBL/GenBank/DDBJ whole genome shotgun (WGS) entry which is preliminary data.</text>
</comment>
<dbReference type="SUPFAM" id="SSF52047">
    <property type="entry name" value="RNI-like"/>
    <property type="match status" value="1"/>
</dbReference>
<keyword evidence="2" id="KW-1185">Reference proteome</keyword>
<organism evidence="1 2">
    <name type="scientific">Lentinula aciculospora</name>
    <dbReference type="NCBI Taxonomy" id="153920"/>
    <lineage>
        <taxon>Eukaryota</taxon>
        <taxon>Fungi</taxon>
        <taxon>Dikarya</taxon>
        <taxon>Basidiomycota</taxon>
        <taxon>Agaricomycotina</taxon>
        <taxon>Agaricomycetes</taxon>
        <taxon>Agaricomycetidae</taxon>
        <taxon>Agaricales</taxon>
        <taxon>Marasmiineae</taxon>
        <taxon>Omphalotaceae</taxon>
        <taxon>Lentinula</taxon>
    </lineage>
</organism>
<name>A0A9W8ZYU0_9AGAR</name>
<reference evidence="1" key="1">
    <citation type="submission" date="2022-08" db="EMBL/GenBank/DDBJ databases">
        <title>A Global Phylogenomic Analysis of the Shiitake Genus Lentinula.</title>
        <authorList>
            <consortium name="DOE Joint Genome Institute"/>
            <person name="Sierra-Patev S."/>
            <person name="Min B."/>
            <person name="Naranjo-Ortiz M."/>
            <person name="Looney B."/>
            <person name="Konkel Z."/>
            <person name="Slot J.C."/>
            <person name="Sakamoto Y."/>
            <person name="Steenwyk J.L."/>
            <person name="Rokas A."/>
            <person name="Carro J."/>
            <person name="Camarero S."/>
            <person name="Ferreira P."/>
            <person name="Molpeceres G."/>
            <person name="Ruiz-Duenas F.J."/>
            <person name="Serrano A."/>
            <person name="Henrissat B."/>
            <person name="Drula E."/>
            <person name="Hughes K.W."/>
            <person name="Mata J.L."/>
            <person name="Ishikawa N.K."/>
            <person name="Vargas-Isla R."/>
            <person name="Ushijima S."/>
            <person name="Smith C.A."/>
            <person name="Ahrendt S."/>
            <person name="Andreopoulos W."/>
            <person name="He G."/>
            <person name="Labutti K."/>
            <person name="Lipzen A."/>
            <person name="Ng V."/>
            <person name="Riley R."/>
            <person name="Sandor L."/>
            <person name="Barry K."/>
            <person name="Martinez A.T."/>
            <person name="Xiao Y."/>
            <person name="Gibbons J.G."/>
            <person name="Terashima K."/>
            <person name="Grigoriev I.V."/>
            <person name="Hibbett D.S."/>
        </authorList>
    </citation>
    <scope>NUCLEOTIDE SEQUENCE</scope>
    <source>
        <strain evidence="1">JLM2183</strain>
    </source>
</reference>
<accession>A0A9W8ZYU0</accession>
<dbReference type="AlphaFoldDB" id="A0A9W8ZYU0"/>
<dbReference type="Gene3D" id="3.80.10.10">
    <property type="entry name" value="Ribonuclease Inhibitor"/>
    <property type="match status" value="1"/>
</dbReference>
<protein>
    <recommendedName>
        <fullName evidence="3">F-box domain-containing protein</fullName>
    </recommendedName>
</protein>
<evidence type="ECO:0000313" key="1">
    <source>
        <dbReference type="EMBL" id="KAJ4469885.1"/>
    </source>
</evidence>